<feature type="region of interest" description="Disordered" evidence="1">
    <location>
        <begin position="1"/>
        <end position="20"/>
    </location>
</feature>
<keyword evidence="3" id="KW-1185">Reference proteome</keyword>
<gene>
    <name evidence="2" type="ORF">BKA15_000351</name>
</gene>
<dbReference type="Proteomes" id="UP000569914">
    <property type="component" value="Unassembled WGS sequence"/>
</dbReference>
<feature type="compositionally biased region" description="Pro residues" evidence="1">
    <location>
        <begin position="1"/>
        <end position="10"/>
    </location>
</feature>
<accession>A0A7Y9I2F8</accession>
<evidence type="ECO:0000313" key="2">
    <source>
        <dbReference type="EMBL" id="NYE69022.1"/>
    </source>
</evidence>
<dbReference type="EMBL" id="JACCBU010000001">
    <property type="protein sequence ID" value="NYE69022.1"/>
    <property type="molecule type" value="Genomic_DNA"/>
</dbReference>
<organism evidence="2 3">
    <name type="scientific">Microlunatus parietis</name>
    <dbReference type="NCBI Taxonomy" id="682979"/>
    <lineage>
        <taxon>Bacteria</taxon>
        <taxon>Bacillati</taxon>
        <taxon>Actinomycetota</taxon>
        <taxon>Actinomycetes</taxon>
        <taxon>Propionibacteriales</taxon>
        <taxon>Propionibacteriaceae</taxon>
        <taxon>Microlunatus</taxon>
    </lineage>
</organism>
<reference evidence="2 3" key="1">
    <citation type="submission" date="2020-07" db="EMBL/GenBank/DDBJ databases">
        <title>Sequencing the genomes of 1000 actinobacteria strains.</title>
        <authorList>
            <person name="Klenk H.-P."/>
        </authorList>
    </citation>
    <scope>NUCLEOTIDE SEQUENCE [LARGE SCALE GENOMIC DNA]</scope>
    <source>
        <strain evidence="2 3">DSM 22083</strain>
    </source>
</reference>
<evidence type="ECO:0000313" key="3">
    <source>
        <dbReference type="Proteomes" id="UP000569914"/>
    </source>
</evidence>
<proteinExistence type="predicted"/>
<comment type="caution">
    <text evidence="2">The sequence shown here is derived from an EMBL/GenBank/DDBJ whole genome shotgun (WGS) entry which is preliminary data.</text>
</comment>
<evidence type="ECO:0000256" key="1">
    <source>
        <dbReference type="SAM" id="MobiDB-lite"/>
    </source>
</evidence>
<protein>
    <submittedName>
        <fullName evidence="2">Uncharacterized protein</fullName>
    </submittedName>
</protein>
<dbReference type="RefSeq" id="WP_179747809.1">
    <property type="nucleotide sequence ID" value="NZ_JACCBU010000001.1"/>
</dbReference>
<sequence>MTTPHLPPEPVADAPDDGVPGAFQTVPGLNLITVEGADAGVCAPGEVCD</sequence>
<dbReference type="AlphaFoldDB" id="A0A7Y9I2F8"/>
<name>A0A7Y9I2F8_9ACTN</name>